<gene>
    <name evidence="3" type="ORF">SCLAV_5381</name>
</gene>
<name>B5GYH2_STRCL</name>
<evidence type="ECO:0000256" key="2">
    <source>
        <dbReference type="SAM" id="SignalP"/>
    </source>
</evidence>
<feature type="region of interest" description="Disordered" evidence="1">
    <location>
        <begin position="40"/>
        <end position="63"/>
    </location>
</feature>
<evidence type="ECO:0000313" key="3">
    <source>
        <dbReference type="EMBL" id="EFG10448.1"/>
    </source>
</evidence>
<reference evidence="3 4" key="1">
    <citation type="journal article" date="2010" name="Genome Biol. Evol.">
        <title>The sequence of a 1.8-mb bacterial linear plasmid reveals a rich evolutionary reservoir of secondary metabolic pathways.</title>
        <authorList>
            <person name="Medema M.H."/>
            <person name="Trefzer A."/>
            <person name="Kovalchuk A."/>
            <person name="van den Berg M."/>
            <person name="Mueller U."/>
            <person name="Heijne W."/>
            <person name="Wu L."/>
            <person name="Alam M.T."/>
            <person name="Ronning C.M."/>
            <person name="Nierman W.C."/>
            <person name="Bovenberg R.A.L."/>
            <person name="Breitling R."/>
            <person name="Takano E."/>
        </authorList>
    </citation>
    <scope>NUCLEOTIDE SEQUENCE [LARGE SCALE GENOMIC DNA]</scope>
    <source>
        <strain evidence="4">ATCC 27064 / DSM 738 / JCM 4710 / NBRC 13307 / NCIMB 12785 / NRRL 3585 / VKM Ac-602</strain>
    </source>
</reference>
<dbReference type="InterPro" id="IPR036514">
    <property type="entry name" value="SGNH_hydro_sf"/>
</dbReference>
<dbReference type="GeneID" id="93728217"/>
<dbReference type="eggNOG" id="COG2755">
    <property type="taxonomic scope" value="Bacteria"/>
</dbReference>
<dbReference type="Gene3D" id="3.40.50.1110">
    <property type="entry name" value="SGNH hydrolase"/>
    <property type="match status" value="1"/>
</dbReference>
<feature type="signal peptide" evidence="2">
    <location>
        <begin position="1"/>
        <end position="29"/>
    </location>
</feature>
<dbReference type="OrthoDB" id="3615791at2"/>
<protein>
    <submittedName>
        <fullName evidence="3">Putative secreted protein</fullName>
    </submittedName>
</protein>
<feature type="compositionally biased region" description="Low complexity" evidence="1">
    <location>
        <begin position="40"/>
        <end position="50"/>
    </location>
</feature>
<evidence type="ECO:0000313" key="4">
    <source>
        <dbReference type="Proteomes" id="UP000002357"/>
    </source>
</evidence>
<dbReference type="KEGG" id="sclf:BB341_01605"/>
<proteinExistence type="predicted"/>
<dbReference type="SUPFAM" id="SSF52266">
    <property type="entry name" value="SGNH hydrolase"/>
    <property type="match status" value="1"/>
</dbReference>
<accession>B5GYH2</accession>
<keyword evidence="4" id="KW-1185">Reference proteome</keyword>
<dbReference type="CDD" id="cd00229">
    <property type="entry name" value="SGNH_hydrolase"/>
    <property type="match status" value="1"/>
</dbReference>
<keyword evidence="2" id="KW-0732">Signal</keyword>
<organism evidence="3 4">
    <name type="scientific">Streptomyces clavuligerus</name>
    <dbReference type="NCBI Taxonomy" id="1901"/>
    <lineage>
        <taxon>Bacteria</taxon>
        <taxon>Bacillati</taxon>
        <taxon>Actinomycetota</taxon>
        <taxon>Actinomycetes</taxon>
        <taxon>Kitasatosporales</taxon>
        <taxon>Streptomycetaceae</taxon>
        <taxon>Streptomyces</taxon>
    </lineage>
</organism>
<evidence type="ECO:0000256" key="1">
    <source>
        <dbReference type="SAM" id="MobiDB-lite"/>
    </source>
</evidence>
<feature type="chain" id="PRO_5041196347" evidence="2">
    <location>
        <begin position="30"/>
        <end position="274"/>
    </location>
</feature>
<dbReference type="AlphaFoldDB" id="B5GYH2"/>
<dbReference type="STRING" id="1901.BB341_01605"/>
<dbReference type="Proteomes" id="UP000002357">
    <property type="component" value="Chromosome"/>
</dbReference>
<dbReference type="RefSeq" id="WP_003956988.1">
    <property type="nucleotide sequence ID" value="NZ_CM000913.1"/>
</dbReference>
<sequence length="274" mass="28402">MNSTNSFSPRRRHTIGLALLAATSGLALTACGGADNARTGTTTTATAAPGDQPSAGREKKGTGPKKLLWMGDSIGEAQAPALGAAMTAGGVDFTSMAAAGGGGVIGEMAAPTWESLPKELASFKPDVVAYQITTFDWGTPQEQRAAYERLAETVNDAGAELVIVSAPPFKIDDFYKPHAAAINAAPKSAKNVADQRPDTVHFLDASTLWGNDSAAAKAQRSKDGIHSCQQGSAAFAQWFGKELNALYAFTPAAADQWATGAWTAEKVYGKFGCS</sequence>
<dbReference type="EMBL" id="CM000913">
    <property type="protein sequence ID" value="EFG10448.1"/>
    <property type="molecule type" value="Genomic_DNA"/>
</dbReference>